<evidence type="ECO:0000313" key="2">
    <source>
        <dbReference type="Proteomes" id="UP000316360"/>
    </source>
</evidence>
<dbReference type="SUPFAM" id="SSF48452">
    <property type="entry name" value="TPR-like"/>
    <property type="match status" value="1"/>
</dbReference>
<dbReference type="AlphaFoldDB" id="A0A523RXF2"/>
<comment type="caution">
    <text evidence="1">The sequence shown here is derived from an EMBL/GenBank/DDBJ whole genome shotgun (WGS) entry which is preliminary data.</text>
</comment>
<proteinExistence type="predicted"/>
<sequence>MEIPSQRKKEVVEHEAAEEESIYLLKDEANIAYDWGNYAEARKLFELLKERSPEPLHTPLLHKYGVCLARLEETLDALRVFDQAIKEGRDSLYDILSGFEKASILSEQGKREEALVTLRTVKKRGPKRFKEYSDKNEYSHLRDLVAKLD</sequence>
<organism evidence="1 2">
    <name type="scientific">Aerophobetes bacterium</name>
    <dbReference type="NCBI Taxonomy" id="2030807"/>
    <lineage>
        <taxon>Bacteria</taxon>
        <taxon>Candidatus Aerophobota</taxon>
    </lineage>
</organism>
<accession>A0A523RXF2</accession>
<dbReference type="Gene3D" id="1.25.40.10">
    <property type="entry name" value="Tetratricopeptide repeat domain"/>
    <property type="match status" value="1"/>
</dbReference>
<protein>
    <submittedName>
        <fullName evidence="1">Tetratricopeptide repeat protein</fullName>
    </submittedName>
</protein>
<evidence type="ECO:0000313" key="1">
    <source>
        <dbReference type="EMBL" id="TET10453.1"/>
    </source>
</evidence>
<reference evidence="1 2" key="1">
    <citation type="submission" date="2019-03" db="EMBL/GenBank/DDBJ databases">
        <title>Metabolic potential of uncultured bacteria and archaea associated with petroleum seepage in deep-sea sediments.</title>
        <authorList>
            <person name="Dong X."/>
            <person name="Hubert C."/>
        </authorList>
    </citation>
    <scope>NUCLEOTIDE SEQUENCE [LARGE SCALE GENOMIC DNA]</scope>
    <source>
        <strain evidence="1">E44_bin7</strain>
    </source>
</reference>
<gene>
    <name evidence="1" type="ORF">E3J84_04040</name>
</gene>
<dbReference type="InterPro" id="IPR011990">
    <property type="entry name" value="TPR-like_helical_dom_sf"/>
</dbReference>
<dbReference type="EMBL" id="SOKJ01000226">
    <property type="protein sequence ID" value="TET10453.1"/>
    <property type="molecule type" value="Genomic_DNA"/>
</dbReference>
<name>A0A523RXF2_UNCAE</name>
<dbReference type="Proteomes" id="UP000316360">
    <property type="component" value="Unassembled WGS sequence"/>
</dbReference>